<dbReference type="Proteomes" id="UP000599074">
    <property type="component" value="Unassembled WGS sequence"/>
</dbReference>
<proteinExistence type="predicted"/>
<dbReference type="EMBL" id="BOON01000029">
    <property type="protein sequence ID" value="GII23519.1"/>
    <property type="molecule type" value="Genomic_DNA"/>
</dbReference>
<dbReference type="Pfam" id="PF14155">
    <property type="entry name" value="DUF4307"/>
    <property type="match status" value="1"/>
</dbReference>
<keyword evidence="1" id="KW-0812">Transmembrane</keyword>
<accession>A0A8J3TEW9</accession>
<evidence type="ECO:0000313" key="2">
    <source>
        <dbReference type="EMBL" id="GII23519.1"/>
    </source>
</evidence>
<keyword evidence="1" id="KW-0472">Membrane</keyword>
<dbReference type="AlphaFoldDB" id="A0A8J3TEW9"/>
<evidence type="ECO:0000313" key="3">
    <source>
        <dbReference type="Proteomes" id="UP000599074"/>
    </source>
</evidence>
<evidence type="ECO:0000256" key="1">
    <source>
        <dbReference type="SAM" id="Phobius"/>
    </source>
</evidence>
<sequence>MSDRDLISDASIFPAGRYGRRRERRPARRGVTTFFMVAGAVVGLVLAMTLYQRYGTPDYRPQVVHFQLGPDHTTLRFEVHKAKEGPATCHVRARNRAGAEVGAADVPLPAGNPVTVTYTLKTSGPPVSAEVPACRAVSQ</sequence>
<name>A0A8J3TEW9_9ACTN</name>
<feature type="transmembrane region" description="Helical" evidence="1">
    <location>
        <begin position="30"/>
        <end position="51"/>
    </location>
</feature>
<protein>
    <recommendedName>
        <fullName evidence="4">DUF4307 domain-containing protein</fullName>
    </recommendedName>
</protein>
<comment type="caution">
    <text evidence="2">The sequence shown here is derived from an EMBL/GenBank/DDBJ whole genome shotgun (WGS) entry which is preliminary data.</text>
</comment>
<keyword evidence="3" id="KW-1185">Reference proteome</keyword>
<reference evidence="2" key="1">
    <citation type="submission" date="2021-01" db="EMBL/GenBank/DDBJ databases">
        <title>Whole genome shotgun sequence of Planosporangium mesophilum NBRC 109066.</title>
        <authorList>
            <person name="Komaki H."/>
            <person name="Tamura T."/>
        </authorList>
    </citation>
    <scope>NUCLEOTIDE SEQUENCE</scope>
    <source>
        <strain evidence="2">NBRC 109066</strain>
    </source>
</reference>
<evidence type="ECO:0008006" key="4">
    <source>
        <dbReference type="Google" id="ProtNLM"/>
    </source>
</evidence>
<organism evidence="2 3">
    <name type="scientific">Planosporangium mesophilum</name>
    <dbReference type="NCBI Taxonomy" id="689768"/>
    <lineage>
        <taxon>Bacteria</taxon>
        <taxon>Bacillati</taxon>
        <taxon>Actinomycetota</taxon>
        <taxon>Actinomycetes</taxon>
        <taxon>Micromonosporales</taxon>
        <taxon>Micromonosporaceae</taxon>
        <taxon>Planosporangium</taxon>
    </lineage>
</organism>
<dbReference type="InterPro" id="IPR025443">
    <property type="entry name" value="DUF4307"/>
</dbReference>
<gene>
    <name evidence="2" type="ORF">Pme01_31160</name>
</gene>
<keyword evidence="1" id="KW-1133">Transmembrane helix</keyword>